<feature type="repeat" description="ANK" evidence="2">
    <location>
        <begin position="651"/>
        <end position="675"/>
    </location>
</feature>
<feature type="repeat" description="ANK" evidence="2">
    <location>
        <begin position="755"/>
        <end position="779"/>
    </location>
</feature>
<keyword evidence="2" id="KW-0040">ANK repeat</keyword>
<dbReference type="Gene3D" id="3.40.50.1580">
    <property type="entry name" value="Nucleoside phosphorylase domain"/>
    <property type="match status" value="1"/>
</dbReference>
<accession>A0A4Q4T4H2</accession>
<dbReference type="Pfam" id="PF13637">
    <property type="entry name" value="Ank_4"/>
    <property type="match status" value="1"/>
</dbReference>
<dbReference type="Pfam" id="PF12796">
    <property type="entry name" value="Ank_2"/>
    <property type="match status" value="1"/>
</dbReference>
<protein>
    <recommendedName>
        <fullName evidence="3">NACHT domain-containing protein</fullName>
    </recommendedName>
</protein>
<dbReference type="InterPro" id="IPR035994">
    <property type="entry name" value="Nucleoside_phosphorylase_sf"/>
</dbReference>
<dbReference type="AlphaFoldDB" id="A0A4Q4T4H2"/>
<dbReference type="OrthoDB" id="7464126at2759"/>
<organism evidence="4 5">
    <name type="scientific">Monosporascus ibericus</name>
    <dbReference type="NCBI Taxonomy" id="155417"/>
    <lineage>
        <taxon>Eukaryota</taxon>
        <taxon>Fungi</taxon>
        <taxon>Dikarya</taxon>
        <taxon>Ascomycota</taxon>
        <taxon>Pezizomycotina</taxon>
        <taxon>Sordariomycetes</taxon>
        <taxon>Xylariomycetidae</taxon>
        <taxon>Xylariales</taxon>
        <taxon>Xylariales incertae sedis</taxon>
        <taxon>Monosporascus</taxon>
    </lineage>
</organism>
<name>A0A4Q4T4H2_9PEZI</name>
<reference evidence="4 5" key="1">
    <citation type="submission" date="2018-06" db="EMBL/GenBank/DDBJ databases">
        <title>Complete Genomes of Monosporascus.</title>
        <authorList>
            <person name="Robinson A.J."/>
            <person name="Natvig D.O."/>
        </authorList>
    </citation>
    <scope>NUCLEOTIDE SEQUENCE [LARGE SCALE GENOMIC DNA]</scope>
    <source>
        <strain evidence="4 5">CBS 110550</strain>
    </source>
</reference>
<dbReference type="PROSITE" id="PS50088">
    <property type="entry name" value="ANK_REPEAT"/>
    <property type="match status" value="4"/>
</dbReference>
<dbReference type="PROSITE" id="PS50837">
    <property type="entry name" value="NACHT"/>
    <property type="match status" value="1"/>
</dbReference>
<dbReference type="InterPro" id="IPR056884">
    <property type="entry name" value="NPHP3-like_N"/>
</dbReference>
<dbReference type="Gene3D" id="3.40.50.300">
    <property type="entry name" value="P-loop containing nucleotide triphosphate hydrolases"/>
    <property type="match status" value="1"/>
</dbReference>
<evidence type="ECO:0000256" key="2">
    <source>
        <dbReference type="PROSITE-ProRule" id="PRU00023"/>
    </source>
</evidence>
<dbReference type="InterPro" id="IPR027417">
    <property type="entry name" value="P-loop_NTPase"/>
</dbReference>
<dbReference type="GO" id="GO:0003824">
    <property type="term" value="F:catalytic activity"/>
    <property type="evidence" value="ECO:0007669"/>
    <property type="project" value="InterPro"/>
</dbReference>
<proteinExistence type="predicted"/>
<dbReference type="PANTHER" id="PTHR10039:SF5">
    <property type="entry name" value="NACHT DOMAIN-CONTAINING PROTEIN"/>
    <property type="match status" value="1"/>
</dbReference>
<feature type="domain" description="NACHT" evidence="3">
    <location>
        <begin position="297"/>
        <end position="451"/>
    </location>
</feature>
<dbReference type="SUPFAM" id="SSF52540">
    <property type="entry name" value="P-loop containing nucleoside triphosphate hydrolases"/>
    <property type="match status" value="1"/>
</dbReference>
<evidence type="ECO:0000313" key="5">
    <source>
        <dbReference type="Proteomes" id="UP000293360"/>
    </source>
</evidence>
<dbReference type="InterPro" id="IPR007111">
    <property type="entry name" value="NACHT_NTPase"/>
</dbReference>
<gene>
    <name evidence="4" type="ORF">DL764_006550</name>
</gene>
<feature type="repeat" description="ANK" evidence="2">
    <location>
        <begin position="720"/>
        <end position="744"/>
    </location>
</feature>
<comment type="caution">
    <text evidence="4">The sequence shown here is derived from an EMBL/GenBank/DDBJ whole genome shotgun (WGS) entry which is preliminary data.</text>
</comment>
<evidence type="ECO:0000256" key="1">
    <source>
        <dbReference type="ARBA" id="ARBA00022737"/>
    </source>
</evidence>
<dbReference type="PANTHER" id="PTHR10039">
    <property type="entry name" value="AMELOGENIN"/>
    <property type="match status" value="1"/>
</dbReference>
<dbReference type="InterPro" id="IPR002110">
    <property type="entry name" value="Ankyrin_rpt"/>
</dbReference>
<dbReference type="InterPro" id="IPR036770">
    <property type="entry name" value="Ankyrin_rpt-contain_sf"/>
</dbReference>
<dbReference type="SMART" id="SM00248">
    <property type="entry name" value="ANK"/>
    <property type="match status" value="4"/>
</dbReference>
<dbReference type="GO" id="GO:0009116">
    <property type="term" value="P:nucleoside metabolic process"/>
    <property type="evidence" value="ECO:0007669"/>
    <property type="project" value="InterPro"/>
</dbReference>
<evidence type="ECO:0000259" key="3">
    <source>
        <dbReference type="PROSITE" id="PS50837"/>
    </source>
</evidence>
<dbReference type="PROSITE" id="PS50297">
    <property type="entry name" value="ANK_REP_REGION"/>
    <property type="match status" value="4"/>
</dbReference>
<evidence type="ECO:0000313" key="4">
    <source>
        <dbReference type="EMBL" id="RYP00350.1"/>
    </source>
</evidence>
<dbReference type="Proteomes" id="UP000293360">
    <property type="component" value="Unassembled WGS sequence"/>
</dbReference>
<keyword evidence="5" id="KW-1185">Reference proteome</keyword>
<sequence>MRRSFPNIKHVLVVGIAGGIPCYGPNLQEQIVLGDVVVSCPQGSEGGVAHYEFGAWEDEYTLNPSGHTLHPSSALLAAVNSLRSNHMRRPGTKIPQLLLELRESLTEDELPEFEDPGDEHDYLFPDNYPHSDGEKLCQGHCDLTQSKRRSDRGRKATRKNDTPRIHYGIIGSANTLVISSAKRNELYGKHRIICFEMEAAGVISEYQALVIRGICDYADSHKNKKWQKYAAATAATYAKEVLLLVPPAKLDDRNCLKSLAFPQMESRSHDIAHAVTGTCEWLLRHHTYKRWAACNQGLLWIKGKPGSGKSTLLKYALNHLKPKPDDLVLSFFFHSRGDQLQKTPLGFFRSLLHQILRRAPDALRDLVEIFHKRRKEIGEPGEKWQWHQQELRRFFESSLPKVLEARSVWLFVDALDESGKENAVDLFQWLQSLLRMLPPTGSQCRICLTCRHYPILSSGCEFEICPEHENGQDISTYVRVQLSDFHDLTASPIPALITNGASGVFMWARLVINQVLDLEREGAELKEIQAAVHSTPPDLDELYRGLIQQMGSSSRRLVEWICFATRPLTLDELRMKRKVQALSCGLAEVTPSPNRQVVQFIHQSVKDFFVEKGLGITLAHVMSRYEILGPLAAILGKGDQVIEGADARDGSGRTPLSWAAWKGHETVVKLLLDTGKVDVDSKDNEYGQTPLSWAARNGHEAVVKLLLDTGKVDVDSKDNYGQTPLSWAAENGHEAVVKLLLDTGKVDVDSKDNEYGQTPLSCAAENGHEAVVKLLESAK</sequence>
<dbReference type="Pfam" id="PF24883">
    <property type="entry name" value="NPHP3_N"/>
    <property type="match status" value="1"/>
</dbReference>
<feature type="repeat" description="ANK" evidence="2">
    <location>
        <begin position="686"/>
        <end position="710"/>
    </location>
</feature>
<keyword evidence="1" id="KW-0677">Repeat</keyword>
<dbReference type="STRING" id="155417.A0A4Q4T4H2"/>
<dbReference type="EMBL" id="QJNU01000393">
    <property type="protein sequence ID" value="RYP00350.1"/>
    <property type="molecule type" value="Genomic_DNA"/>
</dbReference>
<dbReference type="Gene3D" id="1.25.40.20">
    <property type="entry name" value="Ankyrin repeat-containing domain"/>
    <property type="match status" value="2"/>
</dbReference>
<dbReference type="SUPFAM" id="SSF53167">
    <property type="entry name" value="Purine and uridine phosphorylases"/>
    <property type="match status" value="1"/>
</dbReference>
<dbReference type="SUPFAM" id="SSF48403">
    <property type="entry name" value="Ankyrin repeat"/>
    <property type="match status" value="1"/>
</dbReference>